<reference evidence="1" key="1">
    <citation type="submission" date="2018-06" db="EMBL/GenBank/DDBJ databases">
        <authorList>
            <person name="Zhirakovskaya E."/>
        </authorList>
    </citation>
    <scope>NUCLEOTIDE SEQUENCE</scope>
</reference>
<gene>
    <name evidence="1" type="ORF">MNBD_GAMMA09-790</name>
</gene>
<protein>
    <recommendedName>
        <fullName evidence="2">VWFA domain-containing protein</fullName>
    </recommendedName>
</protein>
<dbReference type="InterPro" id="IPR036465">
    <property type="entry name" value="vWFA_dom_sf"/>
</dbReference>
<dbReference type="EMBL" id="UOFI01000058">
    <property type="protein sequence ID" value="VAW64891.1"/>
    <property type="molecule type" value="Genomic_DNA"/>
</dbReference>
<proteinExistence type="predicted"/>
<dbReference type="GO" id="GO:0005829">
    <property type="term" value="C:cytosol"/>
    <property type="evidence" value="ECO:0007669"/>
    <property type="project" value="TreeGrafter"/>
</dbReference>
<accession>A0A3B0XAW7</accession>
<name>A0A3B0XAW7_9ZZZZ</name>
<dbReference type="PANTHER" id="PTHR36846:SF1">
    <property type="entry name" value="PROTEIN VIAA"/>
    <property type="match status" value="1"/>
</dbReference>
<organism evidence="1">
    <name type="scientific">hydrothermal vent metagenome</name>
    <dbReference type="NCBI Taxonomy" id="652676"/>
    <lineage>
        <taxon>unclassified sequences</taxon>
        <taxon>metagenomes</taxon>
        <taxon>ecological metagenomes</taxon>
    </lineage>
</organism>
<dbReference type="SUPFAM" id="SSF53300">
    <property type="entry name" value="vWA-like"/>
    <property type="match status" value="1"/>
</dbReference>
<dbReference type="Gene3D" id="3.40.50.410">
    <property type="entry name" value="von Willebrand factor, type A domain"/>
    <property type="match status" value="1"/>
</dbReference>
<dbReference type="PANTHER" id="PTHR36846">
    <property type="entry name" value="PROTEIN VIAA"/>
    <property type="match status" value="1"/>
</dbReference>
<sequence>MQNQKPLNFLDLIPDEIYRRLVTHSYRHNVKKQNQHQLEIRCVCVLNIRNYLLNGVELTLQEINLWLDEPLASELYRYLSDNKIVRSARGNAGVTDELIFKILDWLDKMALLSRDLSSSILPEEPALLHHSESTEPDSGFGGVPLSSQHKKRLLHRFIGWDTDKGDLSDIDINLLFHTHELIHSSRQLQAIIRLIGRRQTRKYNEAATAGYYQKSTQGKEQNNEFPDEYSLNSVTGVCTGDDISKMLPSELALLTHKKFRKLWHARRAENQLMSYHFQGVLSSHTPIVAEKSIVDDAAEKHIVRVNGPMVLCVDTSASMNGKAELIARAVALETVRVAQLENRLCYLYCFSAEGQIREFEFKPEQGWQAVLDFLKVAYVGGTDINGVLLRAIEKLDESKWKNADVLLVSDGCFKVNKEVQGRVQSLNGGMRIFGLQTSSWQSDEFSRVCHETFRLGHVI</sequence>
<evidence type="ECO:0000313" key="1">
    <source>
        <dbReference type="EMBL" id="VAW64891.1"/>
    </source>
</evidence>
<dbReference type="AlphaFoldDB" id="A0A3B0XAW7"/>
<evidence type="ECO:0008006" key="2">
    <source>
        <dbReference type="Google" id="ProtNLM"/>
    </source>
</evidence>